<evidence type="ECO:0000313" key="3">
    <source>
        <dbReference type="Proteomes" id="UP001396334"/>
    </source>
</evidence>
<feature type="domain" description="RNase H type-1" evidence="1">
    <location>
        <begin position="150"/>
        <end position="204"/>
    </location>
</feature>
<protein>
    <recommendedName>
        <fullName evidence="1">RNase H type-1 domain-containing protein</fullName>
    </recommendedName>
</protein>
<proteinExistence type="predicted"/>
<organism evidence="2 3">
    <name type="scientific">Hibiscus sabdariffa</name>
    <name type="common">roselle</name>
    <dbReference type="NCBI Taxonomy" id="183260"/>
    <lineage>
        <taxon>Eukaryota</taxon>
        <taxon>Viridiplantae</taxon>
        <taxon>Streptophyta</taxon>
        <taxon>Embryophyta</taxon>
        <taxon>Tracheophyta</taxon>
        <taxon>Spermatophyta</taxon>
        <taxon>Magnoliopsida</taxon>
        <taxon>eudicotyledons</taxon>
        <taxon>Gunneridae</taxon>
        <taxon>Pentapetalae</taxon>
        <taxon>rosids</taxon>
        <taxon>malvids</taxon>
        <taxon>Malvales</taxon>
        <taxon>Malvaceae</taxon>
        <taxon>Malvoideae</taxon>
        <taxon>Hibiscus</taxon>
    </lineage>
</organism>
<evidence type="ECO:0000259" key="1">
    <source>
        <dbReference type="Pfam" id="PF13456"/>
    </source>
</evidence>
<name>A0ABR2SH23_9ROSI</name>
<reference evidence="2 3" key="1">
    <citation type="journal article" date="2024" name="G3 (Bethesda)">
        <title>Genome assembly of Hibiscus sabdariffa L. provides insights into metabolisms of medicinal natural products.</title>
        <authorList>
            <person name="Kim T."/>
        </authorList>
    </citation>
    <scope>NUCLEOTIDE SEQUENCE [LARGE SCALE GENOMIC DNA]</scope>
    <source>
        <strain evidence="2">TK-2024</strain>
        <tissue evidence="2">Old leaves</tissue>
    </source>
</reference>
<dbReference type="Pfam" id="PF13456">
    <property type="entry name" value="RVT_3"/>
    <property type="match status" value="1"/>
</dbReference>
<dbReference type="EMBL" id="JBBPBN010000015">
    <property type="protein sequence ID" value="KAK9024540.1"/>
    <property type="molecule type" value="Genomic_DNA"/>
</dbReference>
<evidence type="ECO:0000313" key="2">
    <source>
        <dbReference type="EMBL" id="KAK9024540.1"/>
    </source>
</evidence>
<keyword evidence="3" id="KW-1185">Reference proteome</keyword>
<comment type="caution">
    <text evidence="2">The sequence shown here is derived from an EMBL/GenBank/DDBJ whole genome shotgun (WGS) entry which is preliminary data.</text>
</comment>
<dbReference type="Proteomes" id="UP001396334">
    <property type="component" value="Unassembled WGS sequence"/>
</dbReference>
<accession>A0ABR2SH23</accession>
<sequence length="218" mass="25345">MAAILPPLAHLGDDVPGWRWNEKRLFRRHLTNVECVCRHIALLDDCSICHDGPEDIDHVLRFCVKARELWGRGICPEVANQFFTQLFEEWLHGNITGMLVASDRRVDWGMKFFIYCWLLWKLRCRMVLDVDHVDREDVWNGVFDSLLSEAATWFFALCRAELIADLWAVYDELRHTWESGFRRVELETDNREVASICDGSSSTLARSALVSPIHGLQR</sequence>
<dbReference type="InterPro" id="IPR002156">
    <property type="entry name" value="RNaseH_domain"/>
</dbReference>
<gene>
    <name evidence="2" type="ORF">V6N11_004698</name>
</gene>